<evidence type="ECO:0000313" key="14">
    <source>
        <dbReference type="EMBL" id="KZF25378.1"/>
    </source>
</evidence>
<organism evidence="14 15">
    <name type="scientific">Xylona heveae (strain CBS 132557 / TC161)</name>
    <dbReference type="NCBI Taxonomy" id="1328760"/>
    <lineage>
        <taxon>Eukaryota</taxon>
        <taxon>Fungi</taxon>
        <taxon>Dikarya</taxon>
        <taxon>Ascomycota</taxon>
        <taxon>Pezizomycotina</taxon>
        <taxon>Xylonomycetes</taxon>
        <taxon>Xylonales</taxon>
        <taxon>Xylonaceae</taxon>
        <taxon>Xylona</taxon>
    </lineage>
</organism>
<evidence type="ECO:0000256" key="12">
    <source>
        <dbReference type="ARBA" id="ARBA00023221"/>
    </source>
</evidence>
<keyword evidence="12" id="KW-0753">Steroid metabolism</keyword>
<dbReference type="GO" id="GO:0005789">
    <property type="term" value="C:endoplasmic reticulum membrane"/>
    <property type="evidence" value="ECO:0007669"/>
    <property type="project" value="UniProtKB-SubCell"/>
</dbReference>
<dbReference type="PANTHER" id="PTHR15451:SF19">
    <property type="entry name" value="ERGOSTEROL BIOSYNTHETIC PROTEIN 28 HOMOLOG"/>
    <property type="match status" value="1"/>
</dbReference>
<evidence type="ECO:0000256" key="6">
    <source>
        <dbReference type="ARBA" id="ARBA00022955"/>
    </source>
</evidence>
<keyword evidence="8" id="KW-0756">Sterol biosynthesis</keyword>
<keyword evidence="5" id="KW-0256">Endoplasmic reticulum</keyword>
<keyword evidence="3" id="KW-0444">Lipid biosynthesis</keyword>
<keyword evidence="11" id="KW-1207">Sterol metabolism</keyword>
<evidence type="ECO:0000256" key="4">
    <source>
        <dbReference type="ARBA" id="ARBA00022692"/>
    </source>
</evidence>
<dbReference type="Proteomes" id="UP000076632">
    <property type="component" value="Unassembled WGS sequence"/>
</dbReference>
<evidence type="ECO:0000256" key="9">
    <source>
        <dbReference type="ARBA" id="ARBA00023098"/>
    </source>
</evidence>
<dbReference type="RefSeq" id="XP_018190933.1">
    <property type="nucleotide sequence ID" value="XM_018330164.1"/>
</dbReference>
<proteinExistence type="inferred from homology"/>
<dbReference type="FunCoup" id="A0A165ITR2">
    <property type="interactions" value="237"/>
</dbReference>
<dbReference type="STRING" id="1328760.A0A165ITR2"/>
<dbReference type="InParanoid" id="A0A165ITR2"/>
<name>A0A165ITR2_XYLHT</name>
<evidence type="ECO:0000256" key="7">
    <source>
        <dbReference type="ARBA" id="ARBA00022989"/>
    </source>
</evidence>
<evidence type="ECO:0000256" key="2">
    <source>
        <dbReference type="ARBA" id="ARBA00005377"/>
    </source>
</evidence>
<protein>
    <submittedName>
        <fullName evidence="14">Ergosterol 28</fullName>
    </submittedName>
</protein>
<comment type="similarity">
    <text evidence="2">Belongs to the ERG28 family.</text>
</comment>
<keyword evidence="9" id="KW-0443">Lipid metabolism</keyword>
<keyword evidence="6" id="KW-0752">Steroid biosynthesis</keyword>
<dbReference type="AlphaFoldDB" id="A0A165ITR2"/>
<evidence type="ECO:0000256" key="5">
    <source>
        <dbReference type="ARBA" id="ARBA00022824"/>
    </source>
</evidence>
<evidence type="ECO:0000256" key="8">
    <source>
        <dbReference type="ARBA" id="ARBA00023011"/>
    </source>
</evidence>
<evidence type="ECO:0000256" key="1">
    <source>
        <dbReference type="ARBA" id="ARBA00004477"/>
    </source>
</evidence>
<dbReference type="OMA" id="NIAIWTY"/>
<evidence type="ECO:0000256" key="11">
    <source>
        <dbReference type="ARBA" id="ARBA00023166"/>
    </source>
</evidence>
<dbReference type="GO" id="GO:0030674">
    <property type="term" value="F:protein-macromolecule adaptor activity"/>
    <property type="evidence" value="ECO:0007669"/>
    <property type="project" value="TreeGrafter"/>
</dbReference>
<dbReference type="InterPro" id="IPR005352">
    <property type="entry name" value="Erg28"/>
</dbReference>
<accession>A0A165ITR2</accession>
<sequence>MSAYLPPHTGLLPKWLLLISVVSVANSVQTYLTLNYTQKVYEGSPKTGSKSPVTPLSARTFGTWTFLSSIIRLWAAYNIDNPQVYQLALWTFGVALGHFSSEWLVYGTAKWGKGLAGPAFVSTGTLLWMVSQWSYYVQ</sequence>
<comment type="subcellular location">
    <subcellularLocation>
        <location evidence="1">Endoplasmic reticulum membrane</location>
        <topology evidence="1">Multi-pass membrane protein</topology>
    </subcellularLocation>
</comment>
<gene>
    <name evidence="14" type="ORF">L228DRAFT_217736</name>
</gene>
<dbReference type="OrthoDB" id="6485510at2759"/>
<keyword evidence="7 13" id="KW-1133">Transmembrane helix</keyword>
<keyword evidence="10 13" id="KW-0472">Membrane</keyword>
<dbReference type="EMBL" id="KV407455">
    <property type="protein sequence ID" value="KZF25378.1"/>
    <property type="molecule type" value="Genomic_DNA"/>
</dbReference>
<evidence type="ECO:0000313" key="15">
    <source>
        <dbReference type="Proteomes" id="UP000076632"/>
    </source>
</evidence>
<reference evidence="14 15" key="1">
    <citation type="journal article" date="2016" name="Fungal Biol.">
        <title>The genome of Xylona heveae provides a window into fungal endophytism.</title>
        <authorList>
            <person name="Gazis R."/>
            <person name="Kuo A."/>
            <person name="Riley R."/>
            <person name="LaButti K."/>
            <person name="Lipzen A."/>
            <person name="Lin J."/>
            <person name="Amirebrahimi M."/>
            <person name="Hesse C.N."/>
            <person name="Spatafora J.W."/>
            <person name="Henrissat B."/>
            <person name="Hainaut M."/>
            <person name="Grigoriev I.V."/>
            <person name="Hibbett D.S."/>
        </authorList>
    </citation>
    <scope>NUCLEOTIDE SEQUENCE [LARGE SCALE GENOMIC DNA]</scope>
    <source>
        <strain evidence="14 15">TC161</strain>
    </source>
</reference>
<keyword evidence="15" id="KW-1185">Reference proteome</keyword>
<feature type="transmembrane region" description="Helical" evidence="13">
    <location>
        <begin position="15"/>
        <end position="36"/>
    </location>
</feature>
<dbReference type="PANTHER" id="PTHR15451">
    <property type="entry name" value="ERGOSTEROL BIOSYNTHETIC PROTEIN 28-RELATED"/>
    <property type="match status" value="1"/>
</dbReference>
<evidence type="ECO:0000256" key="10">
    <source>
        <dbReference type="ARBA" id="ARBA00023136"/>
    </source>
</evidence>
<dbReference type="GO" id="GO:0016126">
    <property type="term" value="P:sterol biosynthetic process"/>
    <property type="evidence" value="ECO:0007669"/>
    <property type="project" value="UniProtKB-KW"/>
</dbReference>
<dbReference type="GeneID" id="28895301"/>
<keyword evidence="4 13" id="KW-0812">Transmembrane</keyword>
<dbReference type="Pfam" id="PF03694">
    <property type="entry name" value="Erg28"/>
    <property type="match status" value="1"/>
</dbReference>
<evidence type="ECO:0000256" key="13">
    <source>
        <dbReference type="SAM" id="Phobius"/>
    </source>
</evidence>
<evidence type="ECO:0000256" key="3">
    <source>
        <dbReference type="ARBA" id="ARBA00022516"/>
    </source>
</evidence>